<dbReference type="RefSeq" id="XP_008045734.1">
    <property type="nucleotide sequence ID" value="XM_008047543.1"/>
</dbReference>
<dbReference type="InterPro" id="IPR041457">
    <property type="entry name" value="CxC2_KDZ-assoc"/>
</dbReference>
<reference evidence="3" key="1">
    <citation type="journal article" date="2012" name="Science">
        <title>The Paleozoic origin of enzymatic lignin decomposition reconstructed from 31 fungal genomes.</title>
        <authorList>
            <person name="Floudas D."/>
            <person name="Binder M."/>
            <person name="Riley R."/>
            <person name="Barry K."/>
            <person name="Blanchette R.A."/>
            <person name="Henrissat B."/>
            <person name="Martinez A.T."/>
            <person name="Otillar R."/>
            <person name="Spatafora J.W."/>
            <person name="Yadav J.S."/>
            <person name="Aerts A."/>
            <person name="Benoit I."/>
            <person name="Boyd A."/>
            <person name="Carlson A."/>
            <person name="Copeland A."/>
            <person name="Coutinho P.M."/>
            <person name="de Vries R.P."/>
            <person name="Ferreira P."/>
            <person name="Findley K."/>
            <person name="Foster B."/>
            <person name="Gaskell J."/>
            <person name="Glotzer D."/>
            <person name="Gorecki P."/>
            <person name="Heitman J."/>
            <person name="Hesse C."/>
            <person name="Hori C."/>
            <person name="Igarashi K."/>
            <person name="Jurgens J.A."/>
            <person name="Kallen N."/>
            <person name="Kersten P."/>
            <person name="Kohler A."/>
            <person name="Kuees U."/>
            <person name="Kumar T.K.A."/>
            <person name="Kuo A."/>
            <person name="LaButti K."/>
            <person name="Larrondo L.F."/>
            <person name="Lindquist E."/>
            <person name="Ling A."/>
            <person name="Lombard V."/>
            <person name="Lucas S."/>
            <person name="Lundell T."/>
            <person name="Martin R."/>
            <person name="McLaughlin D.J."/>
            <person name="Morgenstern I."/>
            <person name="Morin E."/>
            <person name="Murat C."/>
            <person name="Nagy L.G."/>
            <person name="Nolan M."/>
            <person name="Ohm R.A."/>
            <person name="Patyshakuliyeva A."/>
            <person name="Rokas A."/>
            <person name="Ruiz-Duenas F.J."/>
            <person name="Sabat G."/>
            <person name="Salamov A."/>
            <person name="Samejima M."/>
            <person name="Schmutz J."/>
            <person name="Slot J.C."/>
            <person name="St John F."/>
            <person name="Stenlid J."/>
            <person name="Sun H."/>
            <person name="Sun S."/>
            <person name="Syed K."/>
            <person name="Tsang A."/>
            <person name="Wiebenga A."/>
            <person name="Young D."/>
            <person name="Pisabarro A."/>
            <person name="Eastwood D.C."/>
            <person name="Martin F."/>
            <person name="Cullen D."/>
            <person name="Grigoriev I.V."/>
            <person name="Hibbett D.S."/>
        </authorList>
    </citation>
    <scope>NUCLEOTIDE SEQUENCE [LARGE SCALE GENOMIC DNA]</scope>
    <source>
        <strain evidence="3">FP-101664</strain>
    </source>
</reference>
<evidence type="ECO:0000313" key="3">
    <source>
        <dbReference type="Proteomes" id="UP000054317"/>
    </source>
</evidence>
<evidence type="ECO:0000259" key="1">
    <source>
        <dbReference type="Pfam" id="PF18803"/>
    </source>
</evidence>
<dbReference type="Proteomes" id="UP000054317">
    <property type="component" value="Unassembled WGS sequence"/>
</dbReference>
<dbReference type="OMA" id="ICARHEI"/>
<proteinExistence type="predicted"/>
<dbReference type="GeneID" id="19420879"/>
<dbReference type="EMBL" id="JH711818">
    <property type="protein sequence ID" value="EIW51380.1"/>
    <property type="molecule type" value="Genomic_DNA"/>
</dbReference>
<name>R7S707_TRAVS</name>
<feature type="non-terminal residue" evidence="2">
    <location>
        <position position="1"/>
    </location>
</feature>
<dbReference type="OrthoDB" id="3257613at2759"/>
<sequence>ATTQCRECRGREPMCIPCSVTAHRNLPFHWLSVWNGNYFERRDLAELGFVIRLGHHGDGCAHIPCNAQPLKFVIVHENGVHNCLLEYCHCPGRRNELSQLVRSDLFPATLERTETAFTCDVLERFHLDYDISKRSSQDFVRILEGLSTGDRLTGLVKDRYRDFMMAARIYRYLTMVKRAGRGVGVVVPGRRPEDITTPCFTCPIPDFNLPSDWRDTPEYLRYIYRIIFCADGNYSLQKKSKPDDAMDIALTTGQGYFVPPSTMDAYLSKKYKTKTSQQDGAEETDDITITCSGFKVARSQRKGKFKYVDSSGVLSFSCDHLHFRPGGTVDLQTTETWGHGDHALHGAVQGTEQL</sequence>
<dbReference type="KEGG" id="tvs:TRAVEDRAFT_98589"/>
<feature type="domain" description="CxC2-like cysteine cluster KDZ transposase-associated" evidence="1">
    <location>
        <begin position="44"/>
        <end position="146"/>
    </location>
</feature>
<accession>R7S707</accession>
<protein>
    <recommendedName>
        <fullName evidence="1">CxC2-like cysteine cluster KDZ transposase-associated domain-containing protein</fullName>
    </recommendedName>
</protein>
<evidence type="ECO:0000313" key="2">
    <source>
        <dbReference type="EMBL" id="EIW51380.1"/>
    </source>
</evidence>
<gene>
    <name evidence="2" type="ORF">TRAVEDRAFT_98589</name>
</gene>
<dbReference type="AlphaFoldDB" id="R7S707"/>
<keyword evidence="3" id="KW-1185">Reference proteome</keyword>
<dbReference type="Pfam" id="PF18758">
    <property type="entry name" value="KDZ"/>
    <property type="match status" value="1"/>
</dbReference>
<dbReference type="Pfam" id="PF18803">
    <property type="entry name" value="CxC2"/>
    <property type="match status" value="1"/>
</dbReference>
<feature type="non-terminal residue" evidence="2">
    <location>
        <position position="354"/>
    </location>
</feature>
<organism evidence="2 3">
    <name type="scientific">Trametes versicolor (strain FP-101664)</name>
    <name type="common">White-rot fungus</name>
    <name type="synonym">Coriolus versicolor</name>
    <dbReference type="NCBI Taxonomy" id="717944"/>
    <lineage>
        <taxon>Eukaryota</taxon>
        <taxon>Fungi</taxon>
        <taxon>Dikarya</taxon>
        <taxon>Basidiomycota</taxon>
        <taxon>Agaricomycotina</taxon>
        <taxon>Agaricomycetes</taxon>
        <taxon>Polyporales</taxon>
        <taxon>Polyporaceae</taxon>
        <taxon>Trametes</taxon>
    </lineage>
</organism>
<dbReference type="InterPro" id="IPR040521">
    <property type="entry name" value="KDZ"/>
</dbReference>